<keyword evidence="3" id="KW-1185">Reference proteome</keyword>
<dbReference type="Proteomes" id="UP000586119">
    <property type="component" value="Unassembled WGS sequence"/>
</dbReference>
<dbReference type="GO" id="GO:0016020">
    <property type="term" value="C:membrane"/>
    <property type="evidence" value="ECO:0007669"/>
    <property type="project" value="InterPro"/>
</dbReference>
<sequence length="172" mass="19720">MQDDQRLIAFYRGEGPDHQGRMIEDIWALSPFWLEHTHDYIQWLFPIPETSRFNAFAPTLTPTVEAAFEADASMRQRQQHSLDVMLNFFGLEREGATITALPELSISTHIWLKAGGHNHLRITRIIRSLALCHQVKLARAFQRAVIDIGTQHGVVSETSLQYWQEALRGQDA</sequence>
<dbReference type="EMBL" id="JACCDF010000001">
    <property type="protein sequence ID" value="NYS59331.1"/>
    <property type="molecule type" value="Genomic_DNA"/>
</dbReference>
<proteinExistence type="predicted"/>
<dbReference type="Pfam" id="PF04664">
    <property type="entry name" value="OGFr_N"/>
    <property type="match status" value="1"/>
</dbReference>
<dbReference type="InterPro" id="IPR039574">
    <property type="entry name" value="OGFr"/>
</dbReference>
<accession>A0A7Z0RT38</accession>
<evidence type="ECO:0000259" key="1">
    <source>
        <dbReference type="Pfam" id="PF04664"/>
    </source>
</evidence>
<dbReference type="GO" id="GO:0140625">
    <property type="term" value="F:opioid growth factor receptor activity"/>
    <property type="evidence" value="ECO:0007669"/>
    <property type="project" value="InterPro"/>
</dbReference>
<comment type="caution">
    <text evidence="2">The sequence shown here is derived from an EMBL/GenBank/DDBJ whole genome shotgun (WGS) entry which is preliminary data.</text>
</comment>
<organism evidence="2 3">
    <name type="scientific">Vreelandella salicampi</name>
    <dbReference type="NCBI Taxonomy" id="1449798"/>
    <lineage>
        <taxon>Bacteria</taxon>
        <taxon>Pseudomonadati</taxon>
        <taxon>Pseudomonadota</taxon>
        <taxon>Gammaproteobacteria</taxon>
        <taxon>Oceanospirillales</taxon>
        <taxon>Halomonadaceae</taxon>
        <taxon>Vreelandella</taxon>
    </lineage>
</organism>
<dbReference type="PANTHER" id="PTHR14015:SF2">
    <property type="entry name" value="OPIOID GROWTH FACTOR RECEPTOR (OGFR) CONSERVED DOMAIN-CONTAINING PROTEIN"/>
    <property type="match status" value="1"/>
</dbReference>
<evidence type="ECO:0000313" key="3">
    <source>
        <dbReference type="Proteomes" id="UP000586119"/>
    </source>
</evidence>
<dbReference type="PANTHER" id="PTHR14015">
    <property type="entry name" value="OPIOID GROWTH FACTOR RECEPTOR OGFR ZETA-TYPE OPIOID RECEPTOR"/>
    <property type="match status" value="1"/>
</dbReference>
<dbReference type="AlphaFoldDB" id="A0A7Z0RT38"/>
<feature type="domain" description="Opioid growth factor receptor (OGFr) conserved" evidence="1">
    <location>
        <begin position="27"/>
        <end position="169"/>
    </location>
</feature>
<dbReference type="RefSeq" id="WP_179928673.1">
    <property type="nucleotide sequence ID" value="NZ_JACCDF010000001.1"/>
</dbReference>
<protein>
    <recommendedName>
        <fullName evidence="1">Opioid growth factor receptor (OGFr) conserved domain-containing protein</fullName>
    </recommendedName>
</protein>
<evidence type="ECO:0000313" key="2">
    <source>
        <dbReference type="EMBL" id="NYS59331.1"/>
    </source>
</evidence>
<dbReference type="InterPro" id="IPR006757">
    <property type="entry name" value="OGF_rcpt"/>
</dbReference>
<name>A0A7Z0RT38_9GAMM</name>
<reference evidence="2 3" key="1">
    <citation type="journal article" date="2015" name="Int. J. Syst. Evol. Microbiol.">
        <title>Halomonas salicampi sp. nov., a halotolerant and alkalitolerant bacterium isolated from a saltern soil.</title>
        <authorList>
            <person name="Lee J.C."/>
            <person name="Kim Y.S."/>
            <person name="Yun B.S."/>
            <person name="Whang K.S."/>
        </authorList>
    </citation>
    <scope>NUCLEOTIDE SEQUENCE [LARGE SCALE GENOMIC DNA]</scope>
    <source>
        <strain evidence="2 3">BH103</strain>
    </source>
</reference>
<gene>
    <name evidence="2" type="ORF">HZS81_00905</name>
</gene>